<feature type="coiled-coil region" evidence="1">
    <location>
        <begin position="42"/>
        <end position="86"/>
    </location>
</feature>
<evidence type="ECO:0000313" key="2">
    <source>
        <dbReference type="EMBL" id="CAG8839796.1"/>
    </source>
</evidence>
<accession>A0ABN7WT33</accession>
<evidence type="ECO:0000256" key="1">
    <source>
        <dbReference type="SAM" id="Coils"/>
    </source>
</evidence>
<comment type="caution">
    <text evidence="2">The sequence shown here is derived from an EMBL/GenBank/DDBJ whole genome shotgun (WGS) entry which is preliminary data.</text>
</comment>
<name>A0ABN7WT33_GIGMA</name>
<dbReference type="Proteomes" id="UP000789901">
    <property type="component" value="Unassembled WGS sequence"/>
</dbReference>
<gene>
    <name evidence="2" type="ORF">GMARGA_LOCUS34611</name>
</gene>
<keyword evidence="3" id="KW-1185">Reference proteome</keyword>
<evidence type="ECO:0000313" key="3">
    <source>
        <dbReference type="Proteomes" id="UP000789901"/>
    </source>
</evidence>
<sequence>RLSLTLKDKIENHDQKILNNIVLNSNGKHLSPQETQALIVDYNNIKNELTNAKRTIKRLNQKIIELSNSQNEVNDYEAEKIELEKINCGAMIVQTNEKKGVRYSYAVAAAGLGGGISHHATQSVLAILGVISQSCKKSYHTYQNKIFNNLVLYAKESALKALTKCLDYIEINHKKKILPISFDCSWAHRRNAKQASGEFLYQIKTDKYFHNPIIAFHTVQKTRTVENNKTKVAHIIFNGNFDANFLIDICIDGDLDMNRTLSNINIVNQIFADLKHIIKNIQKALEDPSKLTPTKEELRELQIERLIRHLCNDHNSSIILNEPTLEKFTSLEISKFRQMLQTIFRLLIGQGLVTTYRTLGNESFNCVKLVYLDKKIDYWSSYCARHALTILHNNEGYLHVLSSLRELYGTVQSQILPNIEIDQQYSKRIFQNKFDNLL</sequence>
<dbReference type="EMBL" id="CAJVQB010061258">
    <property type="protein sequence ID" value="CAG8839796.1"/>
    <property type="molecule type" value="Genomic_DNA"/>
</dbReference>
<proteinExistence type="predicted"/>
<protein>
    <submittedName>
        <fullName evidence="2">19920_t:CDS:1</fullName>
    </submittedName>
</protein>
<keyword evidence="1" id="KW-0175">Coiled coil</keyword>
<feature type="non-terminal residue" evidence="2">
    <location>
        <position position="1"/>
    </location>
</feature>
<organism evidence="2 3">
    <name type="scientific">Gigaspora margarita</name>
    <dbReference type="NCBI Taxonomy" id="4874"/>
    <lineage>
        <taxon>Eukaryota</taxon>
        <taxon>Fungi</taxon>
        <taxon>Fungi incertae sedis</taxon>
        <taxon>Mucoromycota</taxon>
        <taxon>Glomeromycotina</taxon>
        <taxon>Glomeromycetes</taxon>
        <taxon>Diversisporales</taxon>
        <taxon>Gigasporaceae</taxon>
        <taxon>Gigaspora</taxon>
    </lineage>
</organism>
<reference evidence="2 3" key="1">
    <citation type="submission" date="2021-06" db="EMBL/GenBank/DDBJ databases">
        <authorList>
            <person name="Kallberg Y."/>
            <person name="Tangrot J."/>
            <person name="Rosling A."/>
        </authorList>
    </citation>
    <scope>NUCLEOTIDE SEQUENCE [LARGE SCALE GENOMIC DNA]</scope>
    <source>
        <strain evidence="2 3">120-4 pot B 10/14</strain>
    </source>
</reference>